<dbReference type="InterPro" id="IPR036748">
    <property type="entry name" value="MTH938-like_sf"/>
</dbReference>
<evidence type="ECO:0000313" key="2">
    <source>
        <dbReference type="EMBL" id="KAK7582656.1"/>
    </source>
</evidence>
<reference evidence="2 3" key="1">
    <citation type="submission" date="2024-03" db="EMBL/GenBank/DDBJ databases">
        <title>Adaptation during the transition from Ophiocordyceps entomopathogen to insect associate is accompanied by gene loss and intensified selection.</title>
        <authorList>
            <person name="Ward C.M."/>
            <person name="Onetto C.A."/>
            <person name="Borneman A.R."/>
        </authorList>
    </citation>
    <scope>NUCLEOTIDE SEQUENCE [LARGE SCALE GENOMIC DNA]</scope>
    <source>
        <strain evidence="2">AWRI1</strain>
        <tissue evidence="2">Single Adult Female</tissue>
    </source>
</reference>
<proteinExistence type="predicted"/>
<name>A0AAN9Y3A1_9HEMI</name>
<evidence type="ECO:0000313" key="3">
    <source>
        <dbReference type="Proteomes" id="UP001367676"/>
    </source>
</evidence>
<dbReference type="GO" id="GO:0005743">
    <property type="term" value="C:mitochondrial inner membrane"/>
    <property type="evidence" value="ECO:0007669"/>
    <property type="project" value="TreeGrafter"/>
</dbReference>
<keyword evidence="3" id="KW-1185">Reference proteome</keyword>
<dbReference type="PANTHER" id="PTHR21192:SF2">
    <property type="entry name" value="NADH DEHYDROGENASE [UBIQUINONE] 1 ALPHA SUBCOMPLEX ASSEMBLY FACTOR 3"/>
    <property type="match status" value="1"/>
</dbReference>
<dbReference type="PANTHER" id="PTHR21192">
    <property type="entry name" value="NUCLEAR PROTEIN E3-3"/>
    <property type="match status" value="1"/>
</dbReference>
<sequence length="205" mass="23571">MNIFAQTVLRRLKFRIHVSSSYVRSYSGAYDAPAQTTTTIVNRKEVKLNMIETYSQIGFRLTNNAFLLGPTIILPDKVFHWYIDGDEEINAKSLEFFFHLHPPLDILIIGLSDLSFKPKIEKEVFINCRKNKVQVEILSTPKAVATFNFLVEIRKVAGAFIPPAEFVFDEADIIEHKQRLGISDGRDQSKPDVIPMRFPKTRRKD</sequence>
<dbReference type="SUPFAM" id="SSF64076">
    <property type="entry name" value="MTH938-like"/>
    <property type="match status" value="1"/>
</dbReference>
<comment type="caution">
    <text evidence="2">The sequence shown here is derived from an EMBL/GenBank/DDBJ whole genome shotgun (WGS) entry which is preliminary data.</text>
</comment>
<accession>A0AAN9Y3A1</accession>
<dbReference type="AlphaFoldDB" id="A0AAN9Y3A1"/>
<dbReference type="Proteomes" id="UP001367676">
    <property type="component" value="Unassembled WGS sequence"/>
</dbReference>
<dbReference type="InterPro" id="IPR007523">
    <property type="entry name" value="NDUFAF3/AAMDC"/>
</dbReference>
<dbReference type="EMBL" id="JBBCAQ010000033">
    <property type="protein sequence ID" value="KAK7582656.1"/>
    <property type="molecule type" value="Genomic_DNA"/>
</dbReference>
<protein>
    <recommendedName>
        <fullName evidence="4">NADH dehydrogenase [ubiquinone] 1 alpha subcomplex assembly factor 3</fullName>
    </recommendedName>
</protein>
<organism evidence="2 3">
    <name type="scientific">Parthenolecanium corni</name>
    <dbReference type="NCBI Taxonomy" id="536013"/>
    <lineage>
        <taxon>Eukaryota</taxon>
        <taxon>Metazoa</taxon>
        <taxon>Ecdysozoa</taxon>
        <taxon>Arthropoda</taxon>
        <taxon>Hexapoda</taxon>
        <taxon>Insecta</taxon>
        <taxon>Pterygota</taxon>
        <taxon>Neoptera</taxon>
        <taxon>Paraneoptera</taxon>
        <taxon>Hemiptera</taxon>
        <taxon>Sternorrhyncha</taxon>
        <taxon>Coccoidea</taxon>
        <taxon>Coccidae</taxon>
        <taxon>Parthenolecanium</taxon>
    </lineage>
</organism>
<dbReference type="Gene3D" id="3.40.1230.10">
    <property type="entry name" value="MTH938-like"/>
    <property type="match status" value="1"/>
</dbReference>
<dbReference type="GO" id="GO:0032981">
    <property type="term" value="P:mitochondrial respiratory chain complex I assembly"/>
    <property type="evidence" value="ECO:0007669"/>
    <property type="project" value="TreeGrafter"/>
</dbReference>
<evidence type="ECO:0000256" key="1">
    <source>
        <dbReference type="SAM" id="MobiDB-lite"/>
    </source>
</evidence>
<dbReference type="Pfam" id="PF04430">
    <property type="entry name" value="DUF498"/>
    <property type="match status" value="1"/>
</dbReference>
<evidence type="ECO:0008006" key="4">
    <source>
        <dbReference type="Google" id="ProtNLM"/>
    </source>
</evidence>
<feature type="region of interest" description="Disordered" evidence="1">
    <location>
        <begin position="183"/>
        <end position="205"/>
    </location>
</feature>
<gene>
    <name evidence="2" type="ORF">V9T40_014101</name>
</gene>